<dbReference type="Pfam" id="PF05721">
    <property type="entry name" value="PhyH"/>
    <property type="match status" value="1"/>
</dbReference>
<keyword evidence="1" id="KW-0223">Dioxygenase</keyword>
<dbReference type="AlphaFoldDB" id="A0A6G7ZR15"/>
<dbReference type="InterPro" id="IPR008775">
    <property type="entry name" value="Phytyl_CoA_dOase-like"/>
</dbReference>
<keyword evidence="2" id="KW-1185">Reference proteome</keyword>
<organism evidence="1 2">
    <name type="scientific">Sphingomonas sinipercae</name>
    <dbReference type="NCBI Taxonomy" id="2714944"/>
    <lineage>
        <taxon>Bacteria</taxon>
        <taxon>Pseudomonadati</taxon>
        <taxon>Pseudomonadota</taxon>
        <taxon>Alphaproteobacteria</taxon>
        <taxon>Sphingomonadales</taxon>
        <taxon>Sphingomonadaceae</taxon>
        <taxon>Sphingomonas</taxon>
    </lineage>
</organism>
<dbReference type="GO" id="GO:0016706">
    <property type="term" value="F:2-oxoglutarate-dependent dioxygenase activity"/>
    <property type="evidence" value="ECO:0007669"/>
    <property type="project" value="UniProtKB-ARBA"/>
</dbReference>
<evidence type="ECO:0000313" key="2">
    <source>
        <dbReference type="Proteomes" id="UP000502502"/>
    </source>
</evidence>
<accession>A0A6G7ZR15</accession>
<dbReference type="Proteomes" id="UP000502502">
    <property type="component" value="Chromosome"/>
</dbReference>
<sequence>MLRWWRAPWWALAIFTGAKCFADNPILGSRRLNRAGLHAWRLKAAHRLAWSRRRRLTAAIPAGWRQAFDRDGFVVVPDFLPTATFDRLRNALLEGQFDARAQQQGDTVTRRVPIGPDLLDAVPELRPLLRDRRWRGLLAYVASTKSEPLYYIQTVAGGIADGPPDPQLELHSDTFHPSLKAWLFLTDVGHEDRPLTYVPGSHRLTEERLEWERSRSETLGATGDRLSQRGSLRVGLDALAGLSLPPPHAFAVPANTLVAVDTYGFHARAASDHRTIRVEIWAFARRTPFLLWTGFDLLSLPPFAKRRAQWLTAALDRLDRLGLAKQHWRPAGRKRPIDF</sequence>
<protein>
    <submittedName>
        <fullName evidence="1">Phytanoyl-CoA dioxygenase family protein</fullName>
    </submittedName>
</protein>
<proteinExistence type="predicted"/>
<keyword evidence="1" id="KW-0560">Oxidoreductase</keyword>
<dbReference type="Gene3D" id="2.60.120.620">
    <property type="entry name" value="q2cbj1_9rhob like domain"/>
    <property type="match status" value="1"/>
</dbReference>
<dbReference type="SUPFAM" id="SSF51197">
    <property type="entry name" value="Clavaminate synthase-like"/>
    <property type="match status" value="1"/>
</dbReference>
<dbReference type="KEGG" id="ssin:G7078_08545"/>
<gene>
    <name evidence="1" type="ORF">G7078_08545</name>
</gene>
<name>A0A6G7ZR15_9SPHN</name>
<reference evidence="1 2" key="1">
    <citation type="submission" date="2020-03" db="EMBL/GenBank/DDBJ databases">
        <title>Sphingomonas sp. nov., isolated from fish.</title>
        <authorList>
            <person name="Hyun D.-W."/>
            <person name="Bae J.-W."/>
        </authorList>
    </citation>
    <scope>NUCLEOTIDE SEQUENCE [LARGE SCALE GENOMIC DNA]</scope>
    <source>
        <strain evidence="1 2">HDW15C</strain>
    </source>
</reference>
<dbReference type="EMBL" id="CP049871">
    <property type="protein sequence ID" value="QIL03369.1"/>
    <property type="molecule type" value="Genomic_DNA"/>
</dbReference>
<evidence type="ECO:0000313" key="1">
    <source>
        <dbReference type="EMBL" id="QIL03369.1"/>
    </source>
</evidence>